<protein>
    <submittedName>
        <fullName evidence="2">Uncharacterized protein</fullName>
    </submittedName>
</protein>
<name>A0A6B2LLS9_9EUKA</name>
<accession>A0A6B2LLS9</accession>
<feature type="chain" id="PRO_5025630951" evidence="1">
    <location>
        <begin position="26"/>
        <end position="157"/>
    </location>
</feature>
<sequence length="157" mass="17400">MASMVTLGRSFLIFLKIVSLEVSEALRFQTWTTWQFALIDTVTPLISSPSSSSGENCSPITAKTSSLQTSDESEAFNLKLQKPPVSFFGSSQSGLTPSTIMCKLDLMLKLSGVGKLLKHSQNLWTVLNEHTTCRLDSYSVTVFPVPLKRSNQKHHEF</sequence>
<keyword evidence="1" id="KW-0732">Signal</keyword>
<dbReference type="EMBL" id="GIBP01008798">
    <property type="protein sequence ID" value="NDV37767.1"/>
    <property type="molecule type" value="Transcribed_RNA"/>
</dbReference>
<evidence type="ECO:0000256" key="1">
    <source>
        <dbReference type="SAM" id="SignalP"/>
    </source>
</evidence>
<reference evidence="2" key="1">
    <citation type="journal article" date="2020" name="J. Eukaryot. Microbiol.">
        <title>De novo Sequencing, Assembly and Annotation of the Transcriptome for the Free-Living Testate Amoeba Arcella intermedia.</title>
        <authorList>
            <person name="Ribeiro G.M."/>
            <person name="Porfirio-Sousa A.L."/>
            <person name="Maurer-Alcala X.X."/>
            <person name="Katz L.A."/>
            <person name="Lahr D.J.G."/>
        </authorList>
    </citation>
    <scope>NUCLEOTIDE SEQUENCE</scope>
</reference>
<feature type="signal peptide" evidence="1">
    <location>
        <begin position="1"/>
        <end position="25"/>
    </location>
</feature>
<proteinExistence type="predicted"/>
<dbReference type="AlphaFoldDB" id="A0A6B2LLS9"/>
<organism evidence="2">
    <name type="scientific">Arcella intermedia</name>
    <dbReference type="NCBI Taxonomy" id="1963864"/>
    <lineage>
        <taxon>Eukaryota</taxon>
        <taxon>Amoebozoa</taxon>
        <taxon>Tubulinea</taxon>
        <taxon>Elardia</taxon>
        <taxon>Arcellinida</taxon>
        <taxon>Sphaerothecina</taxon>
        <taxon>Arcellidae</taxon>
        <taxon>Arcella</taxon>
    </lineage>
</organism>
<evidence type="ECO:0000313" key="2">
    <source>
        <dbReference type="EMBL" id="NDV37767.1"/>
    </source>
</evidence>